<organism evidence="1 2">
    <name type="scientific">Helianthus annuus</name>
    <name type="common">Common sunflower</name>
    <dbReference type="NCBI Taxonomy" id="4232"/>
    <lineage>
        <taxon>Eukaryota</taxon>
        <taxon>Viridiplantae</taxon>
        <taxon>Streptophyta</taxon>
        <taxon>Embryophyta</taxon>
        <taxon>Tracheophyta</taxon>
        <taxon>Spermatophyta</taxon>
        <taxon>Magnoliopsida</taxon>
        <taxon>eudicotyledons</taxon>
        <taxon>Gunneridae</taxon>
        <taxon>Pentapetalae</taxon>
        <taxon>asterids</taxon>
        <taxon>campanulids</taxon>
        <taxon>Asterales</taxon>
        <taxon>Asteraceae</taxon>
        <taxon>Asteroideae</taxon>
        <taxon>Heliantheae alliance</taxon>
        <taxon>Heliantheae</taxon>
        <taxon>Helianthus</taxon>
    </lineage>
</organism>
<reference evidence="1" key="2">
    <citation type="submission" date="2020-06" db="EMBL/GenBank/DDBJ databases">
        <title>Helianthus annuus Genome sequencing and assembly Release 2.</title>
        <authorList>
            <person name="Gouzy J."/>
            <person name="Langlade N."/>
            <person name="Munos S."/>
        </authorList>
    </citation>
    <scope>NUCLEOTIDE SEQUENCE</scope>
    <source>
        <tissue evidence="1">Leaves</tissue>
    </source>
</reference>
<dbReference type="Proteomes" id="UP000215914">
    <property type="component" value="Unassembled WGS sequence"/>
</dbReference>
<name>A0A9K3IBG1_HELAN</name>
<proteinExistence type="predicted"/>
<reference evidence="1" key="1">
    <citation type="journal article" date="2017" name="Nature">
        <title>The sunflower genome provides insights into oil metabolism, flowering and Asterid evolution.</title>
        <authorList>
            <person name="Badouin H."/>
            <person name="Gouzy J."/>
            <person name="Grassa C.J."/>
            <person name="Murat F."/>
            <person name="Staton S.E."/>
            <person name="Cottret L."/>
            <person name="Lelandais-Briere C."/>
            <person name="Owens G.L."/>
            <person name="Carrere S."/>
            <person name="Mayjonade B."/>
            <person name="Legrand L."/>
            <person name="Gill N."/>
            <person name="Kane N.C."/>
            <person name="Bowers J.E."/>
            <person name="Hubner S."/>
            <person name="Bellec A."/>
            <person name="Berard A."/>
            <person name="Berges H."/>
            <person name="Blanchet N."/>
            <person name="Boniface M.C."/>
            <person name="Brunel D."/>
            <person name="Catrice O."/>
            <person name="Chaidir N."/>
            <person name="Claudel C."/>
            <person name="Donnadieu C."/>
            <person name="Faraut T."/>
            <person name="Fievet G."/>
            <person name="Helmstetter N."/>
            <person name="King M."/>
            <person name="Knapp S.J."/>
            <person name="Lai Z."/>
            <person name="Le Paslier M.C."/>
            <person name="Lippi Y."/>
            <person name="Lorenzon L."/>
            <person name="Mandel J.R."/>
            <person name="Marage G."/>
            <person name="Marchand G."/>
            <person name="Marquand E."/>
            <person name="Bret-Mestries E."/>
            <person name="Morien E."/>
            <person name="Nambeesan S."/>
            <person name="Nguyen T."/>
            <person name="Pegot-Espagnet P."/>
            <person name="Pouilly N."/>
            <person name="Raftis F."/>
            <person name="Sallet E."/>
            <person name="Schiex T."/>
            <person name="Thomas J."/>
            <person name="Vandecasteele C."/>
            <person name="Vares D."/>
            <person name="Vear F."/>
            <person name="Vautrin S."/>
            <person name="Crespi M."/>
            <person name="Mangin B."/>
            <person name="Burke J.M."/>
            <person name="Salse J."/>
            <person name="Munos S."/>
            <person name="Vincourt P."/>
            <person name="Rieseberg L.H."/>
            <person name="Langlade N.B."/>
        </authorList>
    </citation>
    <scope>NUCLEOTIDE SEQUENCE</scope>
    <source>
        <tissue evidence="1">Leaves</tissue>
    </source>
</reference>
<keyword evidence="2" id="KW-1185">Reference proteome</keyword>
<comment type="caution">
    <text evidence="1">The sequence shown here is derived from an EMBL/GenBank/DDBJ whole genome shotgun (WGS) entry which is preliminary data.</text>
</comment>
<dbReference type="AlphaFoldDB" id="A0A9K3IBG1"/>
<accession>A0A9K3IBG1</accession>
<evidence type="ECO:0000313" key="1">
    <source>
        <dbReference type="EMBL" id="KAF5793605.1"/>
    </source>
</evidence>
<sequence>MRGHHLPIGVAPPTMREPKSVRVKHEFWVFSHRTREREMVGPMLVSTNQFFVFFFFF</sequence>
<protein>
    <submittedName>
        <fullName evidence="1">Uncharacterized protein</fullName>
    </submittedName>
</protein>
<evidence type="ECO:0000313" key="2">
    <source>
        <dbReference type="Proteomes" id="UP000215914"/>
    </source>
</evidence>
<gene>
    <name evidence="1" type="ORF">HanXRQr2_Chr08g0318331</name>
</gene>
<dbReference type="Gramene" id="mRNA:HanXRQr2_Chr08g0318331">
    <property type="protein sequence ID" value="CDS:HanXRQr2_Chr08g0318331.1"/>
    <property type="gene ID" value="HanXRQr2_Chr08g0318331"/>
</dbReference>
<dbReference type="EMBL" id="MNCJ02000323">
    <property type="protein sequence ID" value="KAF5793605.1"/>
    <property type="molecule type" value="Genomic_DNA"/>
</dbReference>